<feature type="domain" description="Response regulatory" evidence="7">
    <location>
        <begin position="20"/>
        <end position="136"/>
    </location>
</feature>
<dbReference type="InterPro" id="IPR011006">
    <property type="entry name" value="CheY-like_superfamily"/>
</dbReference>
<keyword evidence="1 5" id="KW-0597">Phosphoprotein</keyword>
<proteinExistence type="predicted"/>
<dbReference type="EMBL" id="BAFE01000052">
    <property type="protein sequence ID" value="GAB48474.1"/>
    <property type="molecule type" value="Genomic_DNA"/>
</dbReference>
<dbReference type="SMART" id="SM00421">
    <property type="entry name" value="HTH_LUXR"/>
    <property type="match status" value="1"/>
</dbReference>
<evidence type="ECO:0000256" key="3">
    <source>
        <dbReference type="ARBA" id="ARBA00023125"/>
    </source>
</evidence>
<comment type="caution">
    <text evidence="8">The sequence shown here is derived from an EMBL/GenBank/DDBJ whole genome shotgun (WGS) entry which is preliminary data.</text>
</comment>
<protein>
    <submittedName>
        <fullName evidence="8">Putative two-component response regulator</fullName>
    </submittedName>
</protein>
<dbReference type="CDD" id="cd06170">
    <property type="entry name" value="LuxR_C_like"/>
    <property type="match status" value="1"/>
</dbReference>
<sequence>MTSEKTSEPEDGEVAGAVVRVVVVDDHVLYRRGLEMVLGTEDDLRIVGEAADGVAAVEVVAGTRPDVVLMDVRMPGGDGIEACRRIRDLGLDARVVMITTSEDERDLVEALRAGAKGYLLKDAPAEQIIDGIRAVHAGESLLSPALTSALLEEFSALVGAEERRDPRTMLTEREREVLAVLGEGLTNKEIAGRLFISENTVKNHVHNLLEKLGLHSRTEAALFAVRQGRRAP</sequence>
<dbReference type="STRING" id="1089455.MOPEL_073_01150"/>
<reference evidence="8 9" key="1">
    <citation type="submission" date="2012-02" db="EMBL/GenBank/DDBJ databases">
        <title>Whole genome shotgun sequence of Mobilicoccus pelagius NBRC 104925.</title>
        <authorList>
            <person name="Yoshida Y."/>
            <person name="Hosoyama A."/>
            <person name="Tsuchikane K."/>
            <person name="Katsumata H."/>
            <person name="Yamazaki S."/>
            <person name="Fujita N."/>
        </authorList>
    </citation>
    <scope>NUCLEOTIDE SEQUENCE [LARGE SCALE GENOMIC DNA]</scope>
    <source>
        <strain evidence="8 9">NBRC 104925</strain>
    </source>
</reference>
<dbReference type="SUPFAM" id="SSF52172">
    <property type="entry name" value="CheY-like"/>
    <property type="match status" value="1"/>
</dbReference>
<evidence type="ECO:0000313" key="8">
    <source>
        <dbReference type="EMBL" id="GAB48474.1"/>
    </source>
</evidence>
<evidence type="ECO:0000259" key="6">
    <source>
        <dbReference type="PROSITE" id="PS50043"/>
    </source>
</evidence>
<dbReference type="InterPro" id="IPR000792">
    <property type="entry name" value="Tscrpt_reg_LuxR_C"/>
</dbReference>
<dbReference type="PANTHER" id="PTHR43214:SF37">
    <property type="entry name" value="TRANSCRIPTIONAL REGULATORY PROTEIN YDFI"/>
    <property type="match status" value="1"/>
</dbReference>
<dbReference type="AlphaFoldDB" id="H5URW6"/>
<organism evidence="8 9">
    <name type="scientific">Mobilicoccus pelagius NBRC 104925</name>
    <dbReference type="NCBI Taxonomy" id="1089455"/>
    <lineage>
        <taxon>Bacteria</taxon>
        <taxon>Bacillati</taxon>
        <taxon>Actinomycetota</taxon>
        <taxon>Actinomycetes</taxon>
        <taxon>Micrococcales</taxon>
        <taxon>Dermatophilaceae</taxon>
        <taxon>Mobilicoccus</taxon>
    </lineage>
</organism>
<dbReference type="eggNOG" id="COG2197">
    <property type="taxonomic scope" value="Bacteria"/>
</dbReference>
<evidence type="ECO:0000256" key="5">
    <source>
        <dbReference type="PROSITE-ProRule" id="PRU00169"/>
    </source>
</evidence>
<dbReference type="PROSITE" id="PS00622">
    <property type="entry name" value="HTH_LUXR_1"/>
    <property type="match status" value="1"/>
</dbReference>
<evidence type="ECO:0000313" key="9">
    <source>
        <dbReference type="Proteomes" id="UP000004367"/>
    </source>
</evidence>
<dbReference type="InterPro" id="IPR058245">
    <property type="entry name" value="NreC/VraR/RcsB-like_REC"/>
</dbReference>
<keyword evidence="4" id="KW-0804">Transcription</keyword>
<dbReference type="PROSITE" id="PS50043">
    <property type="entry name" value="HTH_LUXR_2"/>
    <property type="match status" value="1"/>
</dbReference>
<dbReference type="GO" id="GO:0000160">
    <property type="term" value="P:phosphorelay signal transduction system"/>
    <property type="evidence" value="ECO:0007669"/>
    <property type="project" value="InterPro"/>
</dbReference>
<dbReference type="Proteomes" id="UP000004367">
    <property type="component" value="Unassembled WGS sequence"/>
</dbReference>
<evidence type="ECO:0000259" key="7">
    <source>
        <dbReference type="PROSITE" id="PS50110"/>
    </source>
</evidence>
<dbReference type="PRINTS" id="PR00038">
    <property type="entry name" value="HTHLUXR"/>
</dbReference>
<dbReference type="GO" id="GO:0006355">
    <property type="term" value="P:regulation of DNA-templated transcription"/>
    <property type="evidence" value="ECO:0007669"/>
    <property type="project" value="InterPro"/>
</dbReference>
<dbReference type="CDD" id="cd17535">
    <property type="entry name" value="REC_NarL-like"/>
    <property type="match status" value="1"/>
</dbReference>
<dbReference type="InterPro" id="IPR001789">
    <property type="entry name" value="Sig_transdc_resp-reg_receiver"/>
</dbReference>
<dbReference type="PANTHER" id="PTHR43214">
    <property type="entry name" value="TWO-COMPONENT RESPONSE REGULATOR"/>
    <property type="match status" value="1"/>
</dbReference>
<dbReference type="Pfam" id="PF00072">
    <property type="entry name" value="Response_reg"/>
    <property type="match status" value="1"/>
</dbReference>
<evidence type="ECO:0000256" key="2">
    <source>
        <dbReference type="ARBA" id="ARBA00023015"/>
    </source>
</evidence>
<feature type="domain" description="HTH luxR-type" evidence="6">
    <location>
        <begin position="163"/>
        <end position="228"/>
    </location>
</feature>
<gene>
    <name evidence="8" type="ORF">MOPEL_073_01150</name>
</gene>
<dbReference type="InterPro" id="IPR016032">
    <property type="entry name" value="Sig_transdc_resp-reg_C-effctor"/>
</dbReference>
<keyword evidence="2" id="KW-0805">Transcription regulation</keyword>
<dbReference type="InterPro" id="IPR039420">
    <property type="entry name" value="WalR-like"/>
</dbReference>
<accession>H5URW6</accession>
<dbReference type="SMART" id="SM00448">
    <property type="entry name" value="REC"/>
    <property type="match status" value="1"/>
</dbReference>
<dbReference type="Gene3D" id="3.40.50.2300">
    <property type="match status" value="1"/>
</dbReference>
<name>H5URW6_9MICO</name>
<dbReference type="RefSeq" id="WP_009482372.1">
    <property type="nucleotide sequence ID" value="NZ_BAFE01000052.1"/>
</dbReference>
<feature type="modified residue" description="4-aspartylphosphate" evidence="5">
    <location>
        <position position="71"/>
    </location>
</feature>
<dbReference type="GO" id="GO:0003677">
    <property type="term" value="F:DNA binding"/>
    <property type="evidence" value="ECO:0007669"/>
    <property type="project" value="UniProtKB-KW"/>
</dbReference>
<keyword evidence="9" id="KW-1185">Reference proteome</keyword>
<keyword evidence="3" id="KW-0238">DNA-binding</keyword>
<dbReference type="PROSITE" id="PS50110">
    <property type="entry name" value="RESPONSE_REGULATORY"/>
    <property type="match status" value="1"/>
</dbReference>
<evidence type="ECO:0000256" key="1">
    <source>
        <dbReference type="ARBA" id="ARBA00022553"/>
    </source>
</evidence>
<dbReference type="FunFam" id="1.10.10.10:FF:000153">
    <property type="entry name" value="LuxR family transcriptional regulator"/>
    <property type="match status" value="1"/>
</dbReference>
<dbReference type="Pfam" id="PF00196">
    <property type="entry name" value="GerE"/>
    <property type="match status" value="1"/>
</dbReference>
<evidence type="ECO:0000256" key="4">
    <source>
        <dbReference type="ARBA" id="ARBA00023163"/>
    </source>
</evidence>
<dbReference type="SUPFAM" id="SSF46894">
    <property type="entry name" value="C-terminal effector domain of the bipartite response regulators"/>
    <property type="match status" value="1"/>
</dbReference>